<accession>A0A4Z0H9I0</accession>
<dbReference type="Gene3D" id="1.20.1720.10">
    <property type="entry name" value="Multidrug resistance protein D"/>
    <property type="match status" value="1"/>
</dbReference>
<dbReference type="SUPFAM" id="SSF103473">
    <property type="entry name" value="MFS general substrate transporter"/>
    <property type="match status" value="1"/>
</dbReference>
<keyword evidence="7" id="KW-0046">Antibiotic resistance</keyword>
<feature type="transmembrane region" description="Helical" evidence="9">
    <location>
        <begin position="202"/>
        <end position="221"/>
    </location>
</feature>
<evidence type="ECO:0000256" key="5">
    <source>
        <dbReference type="ARBA" id="ARBA00022989"/>
    </source>
</evidence>
<keyword evidence="5 9" id="KW-1133">Transmembrane helix</keyword>
<feature type="compositionally biased region" description="Basic and acidic residues" evidence="8">
    <location>
        <begin position="528"/>
        <end position="541"/>
    </location>
</feature>
<evidence type="ECO:0000256" key="4">
    <source>
        <dbReference type="ARBA" id="ARBA00022692"/>
    </source>
</evidence>
<protein>
    <submittedName>
        <fullName evidence="11">DHA2 family efflux MFS transporter permease subunit</fullName>
    </submittedName>
</protein>
<feature type="transmembrane region" description="Helical" evidence="9">
    <location>
        <begin position="406"/>
        <end position="423"/>
    </location>
</feature>
<sequence length="650" mass="65751">MHGQIPAHPGPRRWWALAALVAAMLVLGFDATILNIALPTMSAELGADLGEQQWIADSYTVVFAAVMLPAGLLGDRFGRRRMLATGLLVFLAGSVLGALVGTPGLVITARVVMGLGAALITPLALSTLPALFGPEERSRAVAAMSAAMAAGLPLGPLAGGLLLEHFWWGSVFLVNIPMAILGLVACLTLLPETSDPATPRIDLVSTVLVAGGLAVLVYGIIEGPTRGWRDPLILTALGAGVVLLTGLVLRERRAPRPLLDLPLLRQPGFRWNALASTLVTFTMMGLLFLVPQYLQAVLGHDAFGTGLRLLPMMAGLLLGAKTAAPAARLLGPRPVVVTGLLVLGAAALLGSRTEPGDGYPPTALWLAITGFGAGFGTIPAMDAALGALPKDRAGSGSGLLMTLRQVGAALGVALLGSLLAGGYRSRLDTSGLPAEAARAADDSVVAARLTAERLGSPRLAASADAAFVHGMGVTLLVTAGIAVAAALLLAFRLPNPRGVASGPEKGEVVGPGLEEGDAPGLGPAVPGLEEREVASGLEERGVASGQGKQQAAGPDVEEREAASDREGPGAAPRPGLEESETAGSGPAAPRVPAPRRAAPGRTVPATRSDLALPLLVTAGIAVAAALLLALRPANPRVPAGPSTAPAPNGP</sequence>
<feature type="transmembrane region" description="Helical" evidence="9">
    <location>
        <begin position="271"/>
        <end position="290"/>
    </location>
</feature>
<feature type="transmembrane region" description="Helical" evidence="9">
    <location>
        <begin position="610"/>
        <end position="630"/>
    </location>
</feature>
<comment type="subcellular location">
    <subcellularLocation>
        <location evidence="1">Cell membrane</location>
        <topology evidence="1">Multi-pass membrane protein</topology>
    </subcellularLocation>
</comment>
<feature type="transmembrane region" description="Helical" evidence="9">
    <location>
        <begin position="466"/>
        <end position="491"/>
    </location>
</feature>
<keyword evidence="4 9" id="KW-0812">Transmembrane</keyword>
<evidence type="ECO:0000313" key="12">
    <source>
        <dbReference type="Proteomes" id="UP000297948"/>
    </source>
</evidence>
<dbReference type="EMBL" id="SRID01000107">
    <property type="protein sequence ID" value="TGB09276.1"/>
    <property type="molecule type" value="Genomic_DNA"/>
</dbReference>
<name>A0A4Z0H9I0_9ACTN</name>
<evidence type="ECO:0000313" key="11">
    <source>
        <dbReference type="EMBL" id="TGB09276.1"/>
    </source>
</evidence>
<feature type="transmembrane region" description="Helical" evidence="9">
    <location>
        <begin position="332"/>
        <end position="351"/>
    </location>
</feature>
<dbReference type="GO" id="GO:0022857">
    <property type="term" value="F:transmembrane transporter activity"/>
    <property type="evidence" value="ECO:0007669"/>
    <property type="project" value="InterPro"/>
</dbReference>
<feature type="transmembrane region" description="Helical" evidence="9">
    <location>
        <begin position="58"/>
        <end position="75"/>
    </location>
</feature>
<gene>
    <name evidence="11" type="ORF">E4099_14005</name>
</gene>
<evidence type="ECO:0000256" key="7">
    <source>
        <dbReference type="ARBA" id="ARBA00023251"/>
    </source>
</evidence>
<feature type="transmembrane region" description="Helical" evidence="9">
    <location>
        <begin position="140"/>
        <end position="159"/>
    </location>
</feature>
<feature type="compositionally biased region" description="Low complexity" evidence="8">
    <location>
        <begin position="585"/>
        <end position="607"/>
    </location>
</feature>
<feature type="transmembrane region" description="Helical" evidence="9">
    <location>
        <begin position="302"/>
        <end position="320"/>
    </location>
</feature>
<organism evidence="11 12">
    <name type="scientific">Streptomyces palmae</name>
    <dbReference type="NCBI Taxonomy" id="1701085"/>
    <lineage>
        <taxon>Bacteria</taxon>
        <taxon>Bacillati</taxon>
        <taxon>Actinomycetota</taxon>
        <taxon>Actinomycetes</taxon>
        <taxon>Kitasatosporales</taxon>
        <taxon>Streptomycetaceae</taxon>
        <taxon>Streptomyces</taxon>
    </lineage>
</organism>
<feature type="region of interest" description="Disordered" evidence="8">
    <location>
        <begin position="499"/>
        <end position="607"/>
    </location>
</feature>
<keyword evidence="3" id="KW-1003">Cell membrane</keyword>
<evidence type="ECO:0000256" key="1">
    <source>
        <dbReference type="ARBA" id="ARBA00004651"/>
    </source>
</evidence>
<keyword evidence="12" id="KW-1185">Reference proteome</keyword>
<feature type="transmembrane region" description="Helical" evidence="9">
    <location>
        <begin position="14"/>
        <end position="38"/>
    </location>
</feature>
<dbReference type="InterPro" id="IPR011701">
    <property type="entry name" value="MFS"/>
</dbReference>
<dbReference type="PANTHER" id="PTHR42718:SF42">
    <property type="entry name" value="EXPORT PROTEIN"/>
    <property type="match status" value="1"/>
</dbReference>
<dbReference type="PROSITE" id="PS50850">
    <property type="entry name" value="MFS"/>
    <property type="match status" value="1"/>
</dbReference>
<dbReference type="NCBIfam" id="TIGR00711">
    <property type="entry name" value="efflux_EmrB"/>
    <property type="match status" value="1"/>
</dbReference>
<dbReference type="InterPro" id="IPR036259">
    <property type="entry name" value="MFS_trans_sf"/>
</dbReference>
<dbReference type="OrthoDB" id="9781469at2"/>
<feature type="transmembrane region" description="Helical" evidence="9">
    <location>
        <begin position="363"/>
        <end position="385"/>
    </location>
</feature>
<evidence type="ECO:0000256" key="2">
    <source>
        <dbReference type="ARBA" id="ARBA00022448"/>
    </source>
</evidence>
<feature type="transmembrane region" description="Helical" evidence="9">
    <location>
        <begin position="107"/>
        <end position="128"/>
    </location>
</feature>
<evidence type="ECO:0000256" key="6">
    <source>
        <dbReference type="ARBA" id="ARBA00023136"/>
    </source>
</evidence>
<evidence type="ECO:0000259" key="10">
    <source>
        <dbReference type="PROSITE" id="PS50850"/>
    </source>
</evidence>
<dbReference type="Pfam" id="PF07690">
    <property type="entry name" value="MFS_1"/>
    <property type="match status" value="1"/>
</dbReference>
<dbReference type="AlphaFoldDB" id="A0A4Z0H9I0"/>
<comment type="caution">
    <text evidence="11">The sequence shown here is derived from an EMBL/GenBank/DDBJ whole genome shotgun (WGS) entry which is preliminary data.</text>
</comment>
<dbReference type="Gene3D" id="1.20.1250.20">
    <property type="entry name" value="MFS general substrate transporter like domains"/>
    <property type="match status" value="1"/>
</dbReference>
<evidence type="ECO:0000256" key="9">
    <source>
        <dbReference type="SAM" id="Phobius"/>
    </source>
</evidence>
<dbReference type="InterPro" id="IPR004638">
    <property type="entry name" value="EmrB-like"/>
</dbReference>
<dbReference type="RefSeq" id="WP_135339371.1">
    <property type="nucleotide sequence ID" value="NZ_JBHLTX010000036.1"/>
</dbReference>
<feature type="transmembrane region" description="Helical" evidence="9">
    <location>
        <begin position="233"/>
        <end position="250"/>
    </location>
</feature>
<dbReference type="GO" id="GO:0046677">
    <property type="term" value="P:response to antibiotic"/>
    <property type="evidence" value="ECO:0007669"/>
    <property type="project" value="UniProtKB-KW"/>
</dbReference>
<keyword evidence="6 9" id="KW-0472">Membrane</keyword>
<feature type="transmembrane region" description="Helical" evidence="9">
    <location>
        <begin position="82"/>
        <end position="101"/>
    </location>
</feature>
<dbReference type="Proteomes" id="UP000297948">
    <property type="component" value="Unassembled WGS sequence"/>
</dbReference>
<dbReference type="InterPro" id="IPR020846">
    <property type="entry name" value="MFS_dom"/>
</dbReference>
<dbReference type="GO" id="GO:0005886">
    <property type="term" value="C:plasma membrane"/>
    <property type="evidence" value="ECO:0007669"/>
    <property type="project" value="UniProtKB-SubCell"/>
</dbReference>
<dbReference type="PANTHER" id="PTHR42718">
    <property type="entry name" value="MAJOR FACILITATOR SUPERFAMILY MULTIDRUG TRANSPORTER MFSC"/>
    <property type="match status" value="1"/>
</dbReference>
<reference evidence="11 12" key="1">
    <citation type="submission" date="2019-03" db="EMBL/GenBank/DDBJ databases">
        <authorList>
            <person name="Gonzalez-Pimentel J.L."/>
        </authorList>
    </citation>
    <scope>NUCLEOTIDE SEQUENCE [LARGE SCALE GENOMIC DNA]</scope>
    <source>
        <strain evidence="11 12">JCM 31289</strain>
    </source>
</reference>
<dbReference type="CDD" id="cd17321">
    <property type="entry name" value="MFS_MMR_MDR_like"/>
    <property type="match status" value="1"/>
</dbReference>
<feature type="domain" description="Major facilitator superfamily (MFS) profile" evidence="10">
    <location>
        <begin position="16"/>
        <end position="497"/>
    </location>
</feature>
<proteinExistence type="predicted"/>
<evidence type="ECO:0000256" key="3">
    <source>
        <dbReference type="ARBA" id="ARBA00022475"/>
    </source>
</evidence>
<feature type="transmembrane region" description="Helical" evidence="9">
    <location>
        <begin position="165"/>
        <end position="190"/>
    </location>
</feature>
<evidence type="ECO:0000256" key="8">
    <source>
        <dbReference type="SAM" id="MobiDB-lite"/>
    </source>
</evidence>
<keyword evidence="2" id="KW-0813">Transport</keyword>